<dbReference type="AlphaFoldDB" id="A0A915KCA8"/>
<dbReference type="Proteomes" id="UP000887565">
    <property type="component" value="Unplaced"/>
</dbReference>
<protein>
    <submittedName>
        <fullName evidence="2">Uncharacterized protein</fullName>
    </submittedName>
</protein>
<name>A0A915KCA8_ROMCU</name>
<keyword evidence="1" id="KW-1185">Reference proteome</keyword>
<proteinExistence type="predicted"/>
<evidence type="ECO:0000313" key="2">
    <source>
        <dbReference type="WBParaSite" id="nRc.2.0.1.t35549-RA"/>
    </source>
</evidence>
<accession>A0A915KCA8</accession>
<sequence length="119" mass="13444">MSAMRTFDYDLAAEGTQCNLCDFVIQVDEKHQKGPINQHIKSARHQNLQSKSAANIALPPDVVVTPWGSWITCAMYYCKNFNKIWSFLKELPEDSISAAKAKALIQNEVLKDELLNITM</sequence>
<reference evidence="2" key="1">
    <citation type="submission" date="2022-11" db="UniProtKB">
        <authorList>
            <consortium name="WormBaseParasite"/>
        </authorList>
    </citation>
    <scope>IDENTIFICATION</scope>
</reference>
<evidence type="ECO:0000313" key="1">
    <source>
        <dbReference type="Proteomes" id="UP000887565"/>
    </source>
</evidence>
<dbReference type="WBParaSite" id="nRc.2.0.1.t35549-RA">
    <property type="protein sequence ID" value="nRc.2.0.1.t35549-RA"/>
    <property type="gene ID" value="nRc.2.0.1.g35549"/>
</dbReference>
<organism evidence="1 2">
    <name type="scientific">Romanomermis culicivorax</name>
    <name type="common">Nematode worm</name>
    <dbReference type="NCBI Taxonomy" id="13658"/>
    <lineage>
        <taxon>Eukaryota</taxon>
        <taxon>Metazoa</taxon>
        <taxon>Ecdysozoa</taxon>
        <taxon>Nematoda</taxon>
        <taxon>Enoplea</taxon>
        <taxon>Dorylaimia</taxon>
        <taxon>Mermithida</taxon>
        <taxon>Mermithoidea</taxon>
        <taxon>Mermithidae</taxon>
        <taxon>Romanomermis</taxon>
    </lineage>
</organism>